<comment type="caution">
    <text evidence="2">The sequence shown here is derived from an EMBL/GenBank/DDBJ whole genome shotgun (WGS) entry which is preliminary data.</text>
</comment>
<proteinExistence type="predicted"/>
<organism evidence="2 3">
    <name type="scientific">Diacronema lutheri</name>
    <name type="common">Unicellular marine alga</name>
    <name type="synonym">Monochrysis lutheri</name>
    <dbReference type="NCBI Taxonomy" id="2081491"/>
    <lineage>
        <taxon>Eukaryota</taxon>
        <taxon>Haptista</taxon>
        <taxon>Haptophyta</taxon>
        <taxon>Pavlovophyceae</taxon>
        <taxon>Pavlovales</taxon>
        <taxon>Pavlovaceae</taxon>
        <taxon>Diacronema</taxon>
    </lineage>
</organism>
<evidence type="ECO:0000313" key="2">
    <source>
        <dbReference type="EMBL" id="KAG8468690.1"/>
    </source>
</evidence>
<feature type="region of interest" description="Disordered" evidence="1">
    <location>
        <begin position="1"/>
        <end position="41"/>
    </location>
</feature>
<dbReference type="EMBL" id="JAGTXO010000004">
    <property type="protein sequence ID" value="KAG8468690.1"/>
    <property type="molecule type" value="Genomic_DNA"/>
</dbReference>
<keyword evidence="3" id="KW-1185">Reference proteome</keyword>
<name>A0A8J5XVI2_DIALT</name>
<evidence type="ECO:0000256" key="1">
    <source>
        <dbReference type="SAM" id="MobiDB-lite"/>
    </source>
</evidence>
<reference evidence="2" key="1">
    <citation type="submission" date="2021-05" db="EMBL/GenBank/DDBJ databases">
        <title>The genome of the haptophyte Pavlova lutheri (Diacronema luteri, Pavlovales) - a model for lipid biosynthesis in eukaryotic algae.</title>
        <authorList>
            <person name="Hulatt C.J."/>
            <person name="Posewitz M.C."/>
        </authorList>
    </citation>
    <scope>NUCLEOTIDE SEQUENCE</scope>
    <source>
        <strain evidence="2">NIVA-4/92</strain>
    </source>
</reference>
<feature type="region of interest" description="Disordered" evidence="1">
    <location>
        <begin position="63"/>
        <end position="83"/>
    </location>
</feature>
<dbReference type="Proteomes" id="UP000751190">
    <property type="component" value="Unassembled WGS sequence"/>
</dbReference>
<dbReference type="AlphaFoldDB" id="A0A8J5XVI2"/>
<gene>
    <name evidence="2" type="ORF">KFE25_013773</name>
</gene>
<feature type="region of interest" description="Disordered" evidence="1">
    <location>
        <begin position="96"/>
        <end position="161"/>
    </location>
</feature>
<sequence>MSTTSPRRALQERNGEAAVGRQALQEVNAPSSDGLPPPLAYKELSVTTSPAVKGRGCAPLSKRAQTPLASHPQLFTPGGCPQDAEDCYMDFGTTFISGPKTEEPKKSAKQALRQRGGSVDGPQAPLGHQRAPAAGSRRLRDVEEEEEEPMACMEPAQCTVS</sequence>
<accession>A0A8J5XVI2</accession>
<evidence type="ECO:0000313" key="3">
    <source>
        <dbReference type="Proteomes" id="UP000751190"/>
    </source>
</evidence>
<protein>
    <submittedName>
        <fullName evidence="2">Uncharacterized protein</fullName>
    </submittedName>
</protein>